<feature type="non-terminal residue" evidence="2">
    <location>
        <position position="1"/>
    </location>
</feature>
<accession>A0A6J4K5F5</accession>
<protein>
    <submittedName>
        <fullName evidence="2">Uncharacterized protein</fullName>
    </submittedName>
</protein>
<feature type="non-terminal residue" evidence="2">
    <location>
        <position position="45"/>
    </location>
</feature>
<proteinExistence type="predicted"/>
<feature type="compositionally biased region" description="Basic and acidic residues" evidence="1">
    <location>
        <begin position="28"/>
        <end position="45"/>
    </location>
</feature>
<gene>
    <name evidence="2" type="ORF">AVDCRST_MAG68-282</name>
</gene>
<feature type="region of interest" description="Disordered" evidence="1">
    <location>
        <begin position="1"/>
        <end position="45"/>
    </location>
</feature>
<organism evidence="2">
    <name type="scientific">uncultured Gemmatimonadota bacterium</name>
    <dbReference type="NCBI Taxonomy" id="203437"/>
    <lineage>
        <taxon>Bacteria</taxon>
        <taxon>Pseudomonadati</taxon>
        <taxon>Gemmatimonadota</taxon>
        <taxon>environmental samples</taxon>
    </lineage>
</organism>
<sequence length="45" mass="4871">GRGKLHSARRGTGLAGGGAPSTTGLTQRHRDTEEERDGLPRDRRM</sequence>
<reference evidence="2" key="1">
    <citation type="submission" date="2020-02" db="EMBL/GenBank/DDBJ databases">
        <authorList>
            <person name="Meier V. D."/>
        </authorList>
    </citation>
    <scope>NUCLEOTIDE SEQUENCE</scope>
    <source>
        <strain evidence="2">AVDCRST_MAG68</strain>
    </source>
</reference>
<name>A0A6J4K5F5_9BACT</name>
<evidence type="ECO:0000313" key="2">
    <source>
        <dbReference type="EMBL" id="CAA9295933.1"/>
    </source>
</evidence>
<dbReference type="EMBL" id="CADCTW010000002">
    <property type="protein sequence ID" value="CAA9295933.1"/>
    <property type="molecule type" value="Genomic_DNA"/>
</dbReference>
<dbReference type="AlphaFoldDB" id="A0A6J4K5F5"/>
<evidence type="ECO:0000256" key="1">
    <source>
        <dbReference type="SAM" id="MobiDB-lite"/>
    </source>
</evidence>